<reference evidence="1" key="1">
    <citation type="submission" date="2014-11" db="EMBL/GenBank/DDBJ databases">
        <authorList>
            <person name="Amaro Gonzalez C."/>
        </authorList>
    </citation>
    <scope>NUCLEOTIDE SEQUENCE</scope>
</reference>
<proteinExistence type="predicted"/>
<dbReference type="AlphaFoldDB" id="A0A0E9PUC0"/>
<evidence type="ECO:0000313" key="1">
    <source>
        <dbReference type="EMBL" id="JAH07695.1"/>
    </source>
</evidence>
<protein>
    <submittedName>
        <fullName evidence="1">Uncharacterized protein</fullName>
    </submittedName>
</protein>
<accession>A0A0E9PUC0</accession>
<organism evidence="1">
    <name type="scientific">Anguilla anguilla</name>
    <name type="common">European freshwater eel</name>
    <name type="synonym">Muraena anguilla</name>
    <dbReference type="NCBI Taxonomy" id="7936"/>
    <lineage>
        <taxon>Eukaryota</taxon>
        <taxon>Metazoa</taxon>
        <taxon>Chordata</taxon>
        <taxon>Craniata</taxon>
        <taxon>Vertebrata</taxon>
        <taxon>Euteleostomi</taxon>
        <taxon>Actinopterygii</taxon>
        <taxon>Neopterygii</taxon>
        <taxon>Teleostei</taxon>
        <taxon>Anguilliformes</taxon>
        <taxon>Anguillidae</taxon>
        <taxon>Anguilla</taxon>
    </lineage>
</organism>
<sequence>MFPHFLKSIILLNFSAY</sequence>
<dbReference type="EMBL" id="GBXM01100882">
    <property type="protein sequence ID" value="JAH07695.1"/>
    <property type="molecule type" value="Transcribed_RNA"/>
</dbReference>
<reference evidence="1" key="2">
    <citation type="journal article" date="2015" name="Fish Shellfish Immunol.">
        <title>Early steps in the European eel (Anguilla anguilla)-Vibrio vulnificus interaction in the gills: Role of the RtxA13 toxin.</title>
        <authorList>
            <person name="Callol A."/>
            <person name="Pajuelo D."/>
            <person name="Ebbesson L."/>
            <person name="Teles M."/>
            <person name="MacKenzie S."/>
            <person name="Amaro C."/>
        </authorList>
    </citation>
    <scope>NUCLEOTIDE SEQUENCE</scope>
</reference>
<name>A0A0E9PUC0_ANGAN</name>